<dbReference type="Gene3D" id="2.60.120.920">
    <property type="match status" value="1"/>
</dbReference>
<dbReference type="SUPFAM" id="SSF49899">
    <property type="entry name" value="Concanavalin A-like lectins/glucanases"/>
    <property type="match status" value="1"/>
</dbReference>
<dbReference type="Pfam" id="PF00622">
    <property type="entry name" value="SPRY"/>
    <property type="match status" value="1"/>
</dbReference>
<dbReference type="PRINTS" id="PR01407">
    <property type="entry name" value="BUTYPHLNCDUF"/>
</dbReference>
<evidence type="ECO:0000313" key="5">
    <source>
        <dbReference type="Ensembl" id="ENSATEP00000067778.2"/>
    </source>
</evidence>
<dbReference type="FunCoup" id="A0A3Q1JE48">
    <property type="interactions" value="1"/>
</dbReference>
<dbReference type="Pfam" id="PF13765">
    <property type="entry name" value="PRY"/>
    <property type="match status" value="1"/>
</dbReference>
<keyword evidence="6" id="KW-1185">Reference proteome</keyword>
<dbReference type="PANTHER" id="PTHR25465:SF14">
    <property type="entry name" value="E3 UBIQUITIN-PROTEIN LIGASE TRIM65"/>
    <property type="match status" value="1"/>
</dbReference>
<dbReference type="GO" id="GO:0005737">
    <property type="term" value="C:cytoplasm"/>
    <property type="evidence" value="ECO:0007669"/>
    <property type="project" value="UniProtKB-ARBA"/>
</dbReference>
<reference evidence="5" key="1">
    <citation type="submission" date="2021-04" db="EMBL/GenBank/DDBJ databases">
        <authorList>
            <consortium name="Wellcome Sanger Institute Data Sharing"/>
        </authorList>
    </citation>
    <scope>NUCLEOTIDE SEQUENCE [LARGE SCALE GENOMIC DNA]</scope>
</reference>
<evidence type="ECO:0000256" key="2">
    <source>
        <dbReference type="ARBA" id="ARBA00022771"/>
    </source>
</evidence>
<accession>A0A3Q1JE48</accession>
<dbReference type="GO" id="GO:0008270">
    <property type="term" value="F:zinc ion binding"/>
    <property type="evidence" value="ECO:0007669"/>
    <property type="project" value="UniProtKB-KW"/>
</dbReference>
<dbReference type="InterPro" id="IPR003879">
    <property type="entry name" value="Butyrophylin_SPRY"/>
</dbReference>
<dbReference type="SMART" id="SM00589">
    <property type="entry name" value="PRY"/>
    <property type="match status" value="1"/>
</dbReference>
<dbReference type="CDD" id="cd16040">
    <property type="entry name" value="SPRY_PRY_SNTX"/>
    <property type="match status" value="1"/>
</dbReference>
<dbReference type="Proteomes" id="UP000265040">
    <property type="component" value="Chromosome 16"/>
</dbReference>
<keyword evidence="1" id="KW-0479">Metal-binding</keyword>
<dbReference type="InterPro" id="IPR051051">
    <property type="entry name" value="E3_ubiq-ligase_TRIM/RNF"/>
</dbReference>
<reference evidence="5" key="2">
    <citation type="submission" date="2025-08" db="UniProtKB">
        <authorList>
            <consortium name="Ensembl"/>
        </authorList>
    </citation>
    <scope>IDENTIFICATION</scope>
</reference>
<dbReference type="InterPro" id="IPR001870">
    <property type="entry name" value="B30.2/SPRY"/>
</dbReference>
<sequence>ISPQYQYRLRRCKLCALKIPDMNIYHYLFLTCFLLPPDTCDLTMDPNTAHKLVVLSEDNRKVSQATKEQPYPNHTDRFDYWAQVLFEQGLTGRCYWEVEWEGNWAGIGVTYKGILRKGPDNDCVMGYNAISWSLHCSVHGYRAYHDFKSIVHQVPLGDSRTLAVYLDWEAGILSFYRVSSGGSLTHIHTFYNNFTEPLYPICRVWGKGSSVSLCKVK</sequence>
<evidence type="ECO:0000313" key="6">
    <source>
        <dbReference type="Proteomes" id="UP000265040"/>
    </source>
</evidence>
<dbReference type="STRING" id="64144.ENSATEP00000028660"/>
<proteinExistence type="predicted"/>
<evidence type="ECO:0000256" key="1">
    <source>
        <dbReference type="ARBA" id="ARBA00022723"/>
    </source>
</evidence>
<keyword evidence="3" id="KW-0862">Zinc</keyword>
<dbReference type="AlphaFoldDB" id="A0A3Q1JE48"/>
<dbReference type="InterPro" id="IPR006574">
    <property type="entry name" value="PRY"/>
</dbReference>
<evidence type="ECO:0000256" key="3">
    <source>
        <dbReference type="ARBA" id="ARBA00022833"/>
    </source>
</evidence>
<keyword evidence="2" id="KW-0863">Zinc-finger</keyword>
<protein>
    <recommendedName>
        <fullName evidence="4">B30.2/SPRY domain-containing protein</fullName>
    </recommendedName>
</protein>
<evidence type="ECO:0000259" key="4">
    <source>
        <dbReference type="PROSITE" id="PS50188"/>
    </source>
</evidence>
<dbReference type="InterPro" id="IPR043136">
    <property type="entry name" value="B30.2/SPRY_sf"/>
</dbReference>
<gene>
    <name evidence="5" type="primary">MFAP4</name>
</gene>
<dbReference type="PROSITE" id="PS50188">
    <property type="entry name" value="B302_SPRY"/>
    <property type="match status" value="1"/>
</dbReference>
<feature type="domain" description="B30.2/SPRY" evidence="4">
    <location>
        <begin position="22"/>
        <end position="217"/>
    </location>
</feature>
<organism evidence="5 6">
    <name type="scientific">Anabas testudineus</name>
    <name type="common">Climbing perch</name>
    <name type="synonym">Anthias testudineus</name>
    <dbReference type="NCBI Taxonomy" id="64144"/>
    <lineage>
        <taxon>Eukaryota</taxon>
        <taxon>Metazoa</taxon>
        <taxon>Chordata</taxon>
        <taxon>Craniata</taxon>
        <taxon>Vertebrata</taxon>
        <taxon>Euteleostomi</taxon>
        <taxon>Actinopterygii</taxon>
        <taxon>Neopterygii</taxon>
        <taxon>Teleostei</taxon>
        <taxon>Neoteleostei</taxon>
        <taxon>Acanthomorphata</taxon>
        <taxon>Anabantaria</taxon>
        <taxon>Anabantiformes</taxon>
        <taxon>Anabantoidei</taxon>
        <taxon>Anabantidae</taxon>
        <taxon>Anabas</taxon>
    </lineage>
</organism>
<reference evidence="5" key="3">
    <citation type="submission" date="2025-09" db="UniProtKB">
        <authorList>
            <consortium name="Ensembl"/>
        </authorList>
    </citation>
    <scope>IDENTIFICATION</scope>
</reference>
<dbReference type="InterPro" id="IPR003877">
    <property type="entry name" value="SPRY_dom"/>
</dbReference>
<dbReference type="OMA" id="NCETHIY"/>
<dbReference type="InParanoid" id="A0A3Q1JE48"/>
<dbReference type="PANTHER" id="PTHR25465">
    <property type="entry name" value="B-BOX DOMAIN CONTAINING"/>
    <property type="match status" value="1"/>
</dbReference>
<dbReference type="GeneTree" id="ENSGT00940000154395"/>
<dbReference type="Ensembl" id="ENSATET00000046641.2">
    <property type="protein sequence ID" value="ENSATEP00000067778.2"/>
    <property type="gene ID" value="ENSATEG00000027200.2"/>
</dbReference>
<name>A0A3Q1JE48_ANATE</name>
<dbReference type="InterPro" id="IPR013320">
    <property type="entry name" value="ConA-like_dom_sf"/>
</dbReference>
<dbReference type="SMART" id="SM00449">
    <property type="entry name" value="SPRY"/>
    <property type="match status" value="1"/>
</dbReference>